<dbReference type="GO" id="GO:0008146">
    <property type="term" value="F:sulfotransferase activity"/>
    <property type="evidence" value="ECO:0007669"/>
    <property type="project" value="InterPro"/>
</dbReference>
<protein>
    <recommendedName>
        <fullName evidence="3">Sulfotransferase</fullName>
        <ecNumber evidence="3">2.8.2.-</ecNumber>
    </recommendedName>
</protein>
<dbReference type="InterPro" id="IPR027417">
    <property type="entry name" value="P-loop_NTPase"/>
</dbReference>
<dbReference type="Proteomes" id="UP000325315">
    <property type="component" value="Unassembled WGS sequence"/>
</dbReference>
<keyword evidence="2 3" id="KW-0808">Transferase</keyword>
<dbReference type="EC" id="2.8.2.-" evidence="3"/>
<dbReference type="Gene3D" id="3.40.50.300">
    <property type="entry name" value="P-loop containing nucleotide triphosphate hydrolases"/>
    <property type="match status" value="1"/>
</dbReference>
<dbReference type="AlphaFoldDB" id="A0A5B6W3P8"/>
<comment type="similarity">
    <text evidence="1 3">Belongs to the sulfotransferase 1 family.</text>
</comment>
<dbReference type="OrthoDB" id="205623at2759"/>
<name>A0A5B6W3P8_9ROSI</name>
<evidence type="ECO:0000256" key="3">
    <source>
        <dbReference type="RuleBase" id="RU361155"/>
    </source>
</evidence>
<dbReference type="EMBL" id="SMMG02000005">
    <property type="protein sequence ID" value="KAA3475996.1"/>
    <property type="molecule type" value="Genomic_DNA"/>
</dbReference>
<accession>A0A5B6W3P8</accession>
<evidence type="ECO:0000259" key="4">
    <source>
        <dbReference type="Pfam" id="PF00685"/>
    </source>
</evidence>
<sequence>MESSSADKLSALINELPKQPWYGADLYNWKGFWYRPHHLSSTMAASSNFQAKDDDVILISSMKTGTTWMKAIIPTIMNPVGRTDDDSLDPLLKHHPNELIPSLEIQVYSVNPHPDLSNMVSPRLFRTHMAYPLLPESIKTSGCKIVYITRDPKDTFVSNCHFMNSVIAARGVEPWPMGEAFESFCKGVHAFGPFHDHVLGYWKESLKRPEKICFMRYEDMKKDPKGEVKKLACFLGRPFEKDQEVEKVVWRCSLERLKNLEMNQHGVDPWLGIDYKHYFRRGIVGDWKNHFTDEMKEKLEQLTAMKFEGSGLSLGY</sequence>
<dbReference type="PANTHER" id="PTHR11783">
    <property type="entry name" value="SULFOTRANSFERASE SULT"/>
    <property type="match status" value="1"/>
</dbReference>
<evidence type="ECO:0000313" key="6">
    <source>
        <dbReference type="Proteomes" id="UP000325315"/>
    </source>
</evidence>
<dbReference type="SUPFAM" id="SSF52540">
    <property type="entry name" value="P-loop containing nucleoside triphosphate hydrolases"/>
    <property type="match status" value="1"/>
</dbReference>
<dbReference type="Pfam" id="PF00685">
    <property type="entry name" value="Sulfotransfer_1"/>
    <property type="match status" value="1"/>
</dbReference>
<proteinExistence type="inferred from homology"/>
<evidence type="ECO:0000256" key="2">
    <source>
        <dbReference type="ARBA" id="ARBA00022679"/>
    </source>
</evidence>
<reference evidence="6" key="1">
    <citation type="journal article" date="2019" name="Plant Biotechnol. J.">
        <title>Genome sequencing of the Australian wild diploid species Gossypium australe highlights disease resistance and delayed gland morphogenesis.</title>
        <authorList>
            <person name="Cai Y."/>
            <person name="Cai X."/>
            <person name="Wang Q."/>
            <person name="Wang P."/>
            <person name="Zhang Y."/>
            <person name="Cai C."/>
            <person name="Xu Y."/>
            <person name="Wang K."/>
            <person name="Zhou Z."/>
            <person name="Wang C."/>
            <person name="Geng S."/>
            <person name="Li B."/>
            <person name="Dong Q."/>
            <person name="Hou Y."/>
            <person name="Wang H."/>
            <person name="Ai P."/>
            <person name="Liu Z."/>
            <person name="Yi F."/>
            <person name="Sun M."/>
            <person name="An G."/>
            <person name="Cheng J."/>
            <person name="Zhang Y."/>
            <person name="Shi Q."/>
            <person name="Xie Y."/>
            <person name="Shi X."/>
            <person name="Chang Y."/>
            <person name="Huang F."/>
            <person name="Chen Y."/>
            <person name="Hong S."/>
            <person name="Mi L."/>
            <person name="Sun Q."/>
            <person name="Zhang L."/>
            <person name="Zhou B."/>
            <person name="Peng R."/>
            <person name="Zhang X."/>
            <person name="Liu F."/>
        </authorList>
    </citation>
    <scope>NUCLEOTIDE SEQUENCE [LARGE SCALE GENOMIC DNA]</scope>
    <source>
        <strain evidence="6">cv. PA1801</strain>
    </source>
</reference>
<keyword evidence="6" id="KW-1185">Reference proteome</keyword>
<evidence type="ECO:0000256" key="1">
    <source>
        <dbReference type="ARBA" id="ARBA00005771"/>
    </source>
</evidence>
<comment type="caution">
    <text evidence="5">The sequence shown here is derived from an EMBL/GenBank/DDBJ whole genome shotgun (WGS) entry which is preliminary data.</text>
</comment>
<evidence type="ECO:0000313" key="5">
    <source>
        <dbReference type="EMBL" id="KAA3475996.1"/>
    </source>
</evidence>
<feature type="domain" description="Sulfotransferase" evidence="4">
    <location>
        <begin position="53"/>
        <end position="310"/>
    </location>
</feature>
<dbReference type="InterPro" id="IPR000863">
    <property type="entry name" value="Sulfotransferase_dom"/>
</dbReference>
<organism evidence="5 6">
    <name type="scientific">Gossypium australe</name>
    <dbReference type="NCBI Taxonomy" id="47621"/>
    <lineage>
        <taxon>Eukaryota</taxon>
        <taxon>Viridiplantae</taxon>
        <taxon>Streptophyta</taxon>
        <taxon>Embryophyta</taxon>
        <taxon>Tracheophyta</taxon>
        <taxon>Spermatophyta</taxon>
        <taxon>Magnoliopsida</taxon>
        <taxon>eudicotyledons</taxon>
        <taxon>Gunneridae</taxon>
        <taxon>Pentapetalae</taxon>
        <taxon>rosids</taxon>
        <taxon>malvids</taxon>
        <taxon>Malvales</taxon>
        <taxon>Malvaceae</taxon>
        <taxon>Malvoideae</taxon>
        <taxon>Gossypium</taxon>
    </lineage>
</organism>
<gene>
    <name evidence="5" type="ORF">EPI10_026108</name>
</gene>